<dbReference type="Proteomes" id="UP000028630">
    <property type="component" value="Unassembled WGS sequence"/>
</dbReference>
<accession>A0A084ZQS6</accession>
<evidence type="ECO:0000313" key="2">
    <source>
        <dbReference type="Proteomes" id="UP000028630"/>
    </source>
</evidence>
<dbReference type="AlphaFoldDB" id="A0A084ZQS6"/>
<keyword evidence="2" id="KW-1185">Reference proteome</keyword>
<proteinExistence type="predicted"/>
<dbReference type="EMBL" id="JMTB01000113">
    <property type="protein sequence ID" value="KFB99820.1"/>
    <property type="molecule type" value="Genomic_DNA"/>
</dbReference>
<reference evidence="2" key="1">
    <citation type="submission" date="2014-05" db="EMBL/GenBank/DDBJ databases">
        <title>ATOL: Assembling a taxonomically balanced genome-scale reconstruction of the evolutionary history of the Enterobacteriaceae.</title>
        <authorList>
            <person name="Plunkett G. III"/>
            <person name="Neeno-Eckwall E.C."/>
            <person name="Glasner J.D."/>
            <person name="Perna N.T."/>
        </authorList>
    </citation>
    <scope>NUCLEOTIDE SEQUENCE [LARGE SCALE GENOMIC DNA]</scope>
    <source>
        <strain evidence="2">ATCC 49490</strain>
    </source>
</reference>
<gene>
    <name evidence="1" type="ORF">GTGU_03936</name>
</gene>
<name>A0A084ZQS6_9ENTR</name>
<evidence type="ECO:0000313" key="1">
    <source>
        <dbReference type="EMBL" id="KFB99820.1"/>
    </source>
</evidence>
<comment type="caution">
    <text evidence="1">The sequence shown here is derived from an EMBL/GenBank/DDBJ whole genome shotgun (WGS) entry which is preliminary data.</text>
</comment>
<protein>
    <submittedName>
        <fullName evidence="1">Uncharacterized protein</fullName>
    </submittedName>
</protein>
<organism evidence="1 2">
    <name type="scientific">Trabulsiella guamensis ATCC 49490</name>
    <dbReference type="NCBI Taxonomy" id="1005994"/>
    <lineage>
        <taxon>Bacteria</taxon>
        <taxon>Pseudomonadati</taxon>
        <taxon>Pseudomonadota</taxon>
        <taxon>Gammaproteobacteria</taxon>
        <taxon>Enterobacterales</taxon>
        <taxon>Enterobacteriaceae</taxon>
        <taxon>Trabulsiella</taxon>
    </lineage>
</organism>
<sequence>MPEIEVFLRDGSFSQFAFLPCSKIPLKNKQLPGSHPHSDRKRLFAACFSIITLWGVVV</sequence>